<evidence type="ECO:0000256" key="1">
    <source>
        <dbReference type="SAM" id="Phobius"/>
    </source>
</evidence>
<keyword evidence="1" id="KW-0472">Membrane</keyword>
<feature type="transmembrane region" description="Helical" evidence="1">
    <location>
        <begin position="72"/>
        <end position="91"/>
    </location>
</feature>
<dbReference type="KEGG" id="run:DR864_19935"/>
<sequence length="184" mass="21461">MNAILKTEFYADRAVDQIDNFIKITYKVIWWIWPTVFWICFFCLWFLSKDMLKVVQDIGSRLLAILPVPDTVLYAVALLPFWLWLMGELLSSTVKIVRKFMLYPKSDFTETAMVPVEKKELIVHRSSKSGTSHSYLIWLKHPVSQSIMKVDVEQAETFEKIKEGSLITVKHLLTPTNIIYLTVE</sequence>
<evidence type="ECO:0000313" key="3">
    <source>
        <dbReference type="Proteomes" id="UP000251993"/>
    </source>
</evidence>
<reference evidence="2 3" key="1">
    <citation type="submission" date="2018-07" db="EMBL/GenBank/DDBJ databases">
        <title>Genome sequencing of Runella.</title>
        <authorList>
            <person name="Baek M.-G."/>
            <person name="Yi H."/>
        </authorList>
    </citation>
    <scope>NUCLEOTIDE SEQUENCE [LARGE SCALE GENOMIC DNA]</scope>
    <source>
        <strain evidence="2 3">HYN0085</strain>
    </source>
</reference>
<dbReference type="OrthoDB" id="9822961at2"/>
<dbReference type="AlphaFoldDB" id="A0A344TMI1"/>
<accession>A0A344TMI1</accession>
<feature type="transmembrane region" description="Helical" evidence="1">
    <location>
        <begin position="28"/>
        <end position="47"/>
    </location>
</feature>
<dbReference type="Proteomes" id="UP000251993">
    <property type="component" value="Chromosome"/>
</dbReference>
<dbReference type="EMBL" id="CP030850">
    <property type="protein sequence ID" value="AXE19852.1"/>
    <property type="molecule type" value="Genomic_DNA"/>
</dbReference>
<keyword evidence="1" id="KW-1133">Transmembrane helix</keyword>
<protein>
    <submittedName>
        <fullName evidence="2">Uncharacterized protein</fullName>
    </submittedName>
</protein>
<keyword evidence="1" id="KW-0812">Transmembrane</keyword>
<organism evidence="2 3">
    <name type="scientific">Runella rosea</name>
    <dbReference type="NCBI Taxonomy" id="2259595"/>
    <lineage>
        <taxon>Bacteria</taxon>
        <taxon>Pseudomonadati</taxon>
        <taxon>Bacteroidota</taxon>
        <taxon>Cytophagia</taxon>
        <taxon>Cytophagales</taxon>
        <taxon>Spirosomataceae</taxon>
        <taxon>Runella</taxon>
    </lineage>
</organism>
<keyword evidence="3" id="KW-1185">Reference proteome</keyword>
<name>A0A344TMI1_9BACT</name>
<proteinExistence type="predicted"/>
<gene>
    <name evidence="2" type="ORF">DR864_19935</name>
</gene>
<evidence type="ECO:0000313" key="2">
    <source>
        <dbReference type="EMBL" id="AXE19852.1"/>
    </source>
</evidence>
<dbReference type="RefSeq" id="WP_114068620.1">
    <property type="nucleotide sequence ID" value="NZ_CP030850.1"/>
</dbReference>